<dbReference type="AlphaFoldDB" id="A0A507ATD0"/>
<dbReference type="GO" id="GO:0034250">
    <property type="term" value="P:positive regulation of amide metabolic process"/>
    <property type="evidence" value="ECO:0007669"/>
    <property type="project" value="UniProtKB-ARBA"/>
</dbReference>
<dbReference type="Gene3D" id="2.60.40.3960">
    <property type="entry name" value="Velvet domain"/>
    <property type="match status" value="1"/>
</dbReference>
<dbReference type="PANTHER" id="PTHR33572:SF14">
    <property type="entry name" value="DEVELOPMENTAL AND SECONDARY METABOLISM REGULATOR VEA"/>
    <property type="match status" value="1"/>
</dbReference>
<evidence type="ECO:0000259" key="10">
    <source>
        <dbReference type="PROSITE" id="PS51821"/>
    </source>
</evidence>
<comment type="similarity">
    <text evidence="8">Belongs to the velvet family. VeA subfamily.</text>
</comment>
<dbReference type="GO" id="GO:0005634">
    <property type="term" value="C:nucleus"/>
    <property type="evidence" value="ECO:0007669"/>
    <property type="project" value="UniProtKB-SubCell"/>
</dbReference>
<dbReference type="GO" id="GO:0051176">
    <property type="term" value="P:positive regulation of sulfur metabolic process"/>
    <property type="evidence" value="ECO:0007669"/>
    <property type="project" value="UniProtKB-ARBA"/>
</dbReference>
<dbReference type="InterPro" id="IPR037525">
    <property type="entry name" value="Velvet_dom"/>
</dbReference>
<keyword evidence="3" id="KW-0963">Cytoplasm</keyword>
<dbReference type="RefSeq" id="XP_030992714.1">
    <property type="nucleotide sequence ID" value="XM_031142850.1"/>
</dbReference>
<dbReference type="PANTHER" id="PTHR33572">
    <property type="entry name" value="SPORE DEVELOPMENT REGULATOR VOSA"/>
    <property type="match status" value="1"/>
</dbReference>
<dbReference type="OrthoDB" id="5384689at2759"/>
<dbReference type="STRING" id="1093900.A0A507ATD0"/>
<evidence type="ECO:0000256" key="2">
    <source>
        <dbReference type="ARBA" id="ARBA00004496"/>
    </source>
</evidence>
<dbReference type="Proteomes" id="UP000319257">
    <property type="component" value="Unassembled WGS sequence"/>
</dbReference>
<dbReference type="EMBL" id="SKBQ01000051">
    <property type="protein sequence ID" value="TPX11003.1"/>
    <property type="molecule type" value="Genomic_DNA"/>
</dbReference>
<reference evidence="11 12" key="1">
    <citation type="submission" date="2019-06" db="EMBL/GenBank/DDBJ databases">
        <title>Draft genome sequence of the filamentous fungus Phialemoniopsis curvata isolated from diesel fuel.</title>
        <authorList>
            <person name="Varaljay V.A."/>
            <person name="Lyon W.J."/>
            <person name="Crouch A.L."/>
            <person name="Drake C.E."/>
            <person name="Hollomon J.M."/>
            <person name="Nadeau L.J."/>
            <person name="Nunn H.S."/>
            <person name="Stevenson B.S."/>
            <person name="Bojanowski C.L."/>
            <person name="Crookes-Goodson W.J."/>
        </authorList>
    </citation>
    <scope>NUCLEOTIDE SEQUENCE [LARGE SCALE GENOMIC DNA]</scope>
    <source>
        <strain evidence="11 12">D216</strain>
    </source>
</reference>
<evidence type="ECO:0000256" key="7">
    <source>
        <dbReference type="ARBA" id="ARBA00023242"/>
    </source>
</evidence>
<dbReference type="GO" id="GO:0043455">
    <property type="term" value="P:regulation of secondary metabolic process"/>
    <property type="evidence" value="ECO:0007669"/>
    <property type="project" value="UniProtKB-ARBA"/>
</dbReference>
<keyword evidence="12" id="KW-1185">Reference proteome</keyword>
<evidence type="ECO:0000256" key="9">
    <source>
        <dbReference type="SAM" id="MobiDB-lite"/>
    </source>
</evidence>
<dbReference type="InterPro" id="IPR021740">
    <property type="entry name" value="Velvet"/>
</dbReference>
<feature type="region of interest" description="Disordered" evidence="9">
    <location>
        <begin position="229"/>
        <end position="515"/>
    </location>
</feature>
<dbReference type="FunFam" id="2.60.40.3960:FF:000001">
    <property type="entry name" value="Sexual development activator VeA"/>
    <property type="match status" value="1"/>
</dbReference>
<feature type="domain" description="Velvet" evidence="10">
    <location>
        <begin position="25"/>
        <end position="223"/>
    </location>
</feature>
<evidence type="ECO:0000256" key="3">
    <source>
        <dbReference type="ARBA" id="ARBA00022490"/>
    </source>
</evidence>
<evidence type="ECO:0000313" key="11">
    <source>
        <dbReference type="EMBL" id="TPX11003.1"/>
    </source>
</evidence>
<keyword evidence="4" id="KW-0749">Sporulation</keyword>
<evidence type="ECO:0000256" key="5">
    <source>
        <dbReference type="ARBA" id="ARBA00023015"/>
    </source>
</evidence>
<proteinExistence type="inferred from homology"/>
<keyword evidence="5" id="KW-0805">Transcription regulation</keyword>
<feature type="compositionally biased region" description="Basic and acidic residues" evidence="9">
    <location>
        <begin position="377"/>
        <end position="388"/>
    </location>
</feature>
<accession>A0A507ATD0</accession>
<keyword evidence="7" id="KW-0539">Nucleus</keyword>
<evidence type="ECO:0000256" key="1">
    <source>
        <dbReference type="ARBA" id="ARBA00004123"/>
    </source>
</evidence>
<evidence type="ECO:0000256" key="8">
    <source>
        <dbReference type="ARBA" id="ARBA00038005"/>
    </source>
</evidence>
<feature type="compositionally biased region" description="Low complexity" evidence="9">
    <location>
        <begin position="318"/>
        <end position="345"/>
    </location>
</feature>
<dbReference type="GeneID" id="41975487"/>
<comment type="caution">
    <text evidence="11">The sequence shown here is derived from an EMBL/GenBank/DDBJ whole genome shotgun (WGS) entry which is preliminary data.</text>
</comment>
<dbReference type="InterPro" id="IPR038491">
    <property type="entry name" value="Velvet_dom_sf"/>
</dbReference>
<dbReference type="GO" id="GO:0005737">
    <property type="term" value="C:cytoplasm"/>
    <property type="evidence" value="ECO:0007669"/>
    <property type="project" value="UniProtKB-SubCell"/>
</dbReference>
<feature type="compositionally biased region" description="Polar residues" evidence="9">
    <location>
        <begin position="254"/>
        <end position="275"/>
    </location>
</feature>
<dbReference type="Pfam" id="PF11754">
    <property type="entry name" value="Velvet"/>
    <property type="match status" value="2"/>
</dbReference>
<comment type="subcellular location">
    <subcellularLocation>
        <location evidence="2">Cytoplasm</location>
    </subcellularLocation>
    <subcellularLocation>
        <location evidence="1">Nucleus</location>
    </subcellularLocation>
</comment>
<organism evidence="11 12">
    <name type="scientific">Thyridium curvatum</name>
    <dbReference type="NCBI Taxonomy" id="1093900"/>
    <lineage>
        <taxon>Eukaryota</taxon>
        <taxon>Fungi</taxon>
        <taxon>Dikarya</taxon>
        <taxon>Ascomycota</taxon>
        <taxon>Pezizomycotina</taxon>
        <taxon>Sordariomycetes</taxon>
        <taxon>Sordariomycetidae</taxon>
        <taxon>Thyridiales</taxon>
        <taxon>Thyridiaceae</taxon>
        <taxon>Thyridium</taxon>
    </lineage>
</organism>
<dbReference type="PROSITE" id="PS51821">
    <property type="entry name" value="VELVET"/>
    <property type="match status" value="1"/>
</dbReference>
<sequence length="540" mass="59917">MVMLAPIPSRSGSEPVVVERHTRGGRHLFYRLEVIQQPERARACGSGPKSSADRRPVDPPPVVELRIFEGGPTLEQSKDITFLYNANFFLYATLEHARVMAHGRVHNAAANAPPVLTGMPVSGMAYLDRPQEAGYFLFPDLSVRHEGRYRLTFSLYEQAKEDKDKDAEKSDQSAVEAGDSFDWRMEIKSNDFIVFSAKKFPGLTESTALSRTVAEQGCRVRIRRDVRMRRRDGKGAGDYDNAEDEYARRRRTQTPEASSQYRNRSMSSESVQRTPYQPDPQRRPSGAEYPPPPPGFSGSQPSGGHLSFGSHYPSQPYQSQHHAQPSSVPQSPSYAPAQQAYPPHQNSYPAPPPPAPAHGAYQERPPSQHYSTTAPSPRRDSYPTDYRRSSTSTYPAPPTPHSATEPEYRPEPARQYAAPPPLAASTPMEPKPVSLPPLSTAFGPPPSDSMIPARAPLPSPTIDRSSSFSYQYPSAQPSLPGLGKRSWADANPVSAHSPYTYKNHSRQPEQTDEIENIDDLVWKRADGSHRRGDLPGQILQ</sequence>
<protein>
    <recommendedName>
        <fullName evidence="10">Velvet domain-containing protein</fullName>
    </recommendedName>
</protein>
<gene>
    <name evidence="11" type="ORF">E0L32_008040</name>
</gene>
<name>A0A507ATD0_9PEZI</name>
<keyword evidence="6" id="KW-0804">Transcription</keyword>
<evidence type="ECO:0000256" key="6">
    <source>
        <dbReference type="ARBA" id="ARBA00023163"/>
    </source>
</evidence>
<dbReference type="GO" id="GO:0030435">
    <property type="term" value="P:sporulation resulting in formation of a cellular spore"/>
    <property type="evidence" value="ECO:0007669"/>
    <property type="project" value="UniProtKB-KW"/>
</dbReference>
<evidence type="ECO:0000256" key="4">
    <source>
        <dbReference type="ARBA" id="ARBA00022969"/>
    </source>
</evidence>
<evidence type="ECO:0000313" key="12">
    <source>
        <dbReference type="Proteomes" id="UP000319257"/>
    </source>
</evidence>
<dbReference type="InParanoid" id="A0A507ATD0"/>
<feature type="compositionally biased region" description="Polar residues" evidence="9">
    <location>
        <begin position="462"/>
        <end position="477"/>
    </location>
</feature>